<evidence type="ECO:0000256" key="4">
    <source>
        <dbReference type="PROSITE-ProRule" id="PRU00335"/>
    </source>
</evidence>
<dbReference type="Pfam" id="PF00440">
    <property type="entry name" value="TetR_N"/>
    <property type="match status" value="1"/>
</dbReference>
<dbReference type="GO" id="GO:0003700">
    <property type="term" value="F:DNA-binding transcription factor activity"/>
    <property type="evidence" value="ECO:0007669"/>
    <property type="project" value="TreeGrafter"/>
</dbReference>
<proteinExistence type="predicted"/>
<dbReference type="EMBL" id="JACBZX010000001">
    <property type="protein sequence ID" value="NYG36370.1"/>
    <property type="molecule type" value="Genomic_DNA"/>
</dbReference>
<evidence type="ECO:0000256" key="3">
    <source>
        <dbReference type="ARBA" id="ARBA00023163"/>
    </source>
</evidence>
<dbReference type="Pfam" id="PF13305">
    <property type="entry name" value="TetR_C_33"/>
    <property type="match status" value="1"/>
</dbReference>
<dbReference type="AlphaFoldDB" id="A0A852X4U1"/>
<sequence length="225" mass="23098">MAGAREESRARTTAAILGAARAEIAEHGGGGLSMRAVAREVGMVSSAVYRYFPTREALLTAMILESYGSLADALRRALDEATDEEPTLAPGARWAALGHAFRGWARARPHEFQLIYGTPVPGYVAPPETVPAAAAVARPFLEVGAGGQVAGYDEPALVAQMSALQQEAPGAEPSGAAAVLAELAALVGLVSLELAGHLVGTADPADHLVDALLERQAATLGLGRG</sequence>
<dbReference type="RefSeq" id="WP_179461889.1">
    <property type="nucleotide sequence ID" value="NZ_JACBZX010000001.1"/>
</dbReference>
<dbReference type="InterPro" id="IPR050109">
    <property type="entry name" value="HTH-type_TetR-like_transc_reg"/>
</dbReference>
<evidence type="ECO:0000313" key="7">
    <source>
        <dbReference type="Proteomes" id="UP000592181"/>
    </source>
</evidence>
<evidence type="ECO:0000256" key="2">
    <source>
        <dbReference type="ARBA" id="ARBA00023125"/>
    </source>
</evidence>
<dbReference type="SUPFAM" id="SSF46689">
    <property type="entry name" value="Homeodomain-like"/>
    <property type="match status" value="1"/>
</dbReference>
<dbReference type="InterPro" id="IPR036271">
    <property type="entry name" value="Tet_transcr_reg_TetR-rel_C_sf"/>
</dbReference>
<dbReference type="InterPro" id="IPR025996">
    <property type="entry name" value="MT1864/Rv1816-like_C"/>
</dbReference>
<comment type="caution">
    <text evidence="6">The sequence shown here is derived from an EMBL/GenBank/DDBJ whole genome shotgun (WGS) entry which is preliminary data.</text>
</comment>
<feature type="DNA-binding region" description="H-T-H motif" evidence="4">
    <location>
        <begin position="33"/>
        <end position="52"/>
    </location>
</feature>
<feature type="domain" description="HTH tetR-type" evidence="5">
    <location>
        <begin position="10"/>
        <end position="70"/>
    </location>
</feature>
<dbReference type="InterPro" id="IPR009057">
    <property type="entry name" value="Homeodomain-like_sf"/>
</dbReference>
<dbReference type="PRINTS" id="PR00455">
    <property type="entry name" value="HTHTETR"/>
</dbReference>
<evidence type="ECO:0000256" key="1">
    <source>
        <dbReference type="ARBA" id="ARBA00023015"/>
    </source>
</evidence>
<dbReference type="Proteomes" id="UP000592181">
    <property type="component" value="Unassembled WGS sequence"/>
</dbReference>
<dbReference type="Gene3D" id="1.10.357.10">
    <property type="entry name" value="Tetracycline Repressor, domain 2"/>
    <property type="match status" value="1"/>
</dbReference>
<name>A0A852X4U1_9MICO</name>
<accession>A0A852X4U1</accession>
<dbReference type="InterPro" id="IPR001647">
    <property type="entry name" value="HTH_TetR"/>
</dbReference>
<dbReference type="PANTHER" id="PTHR30055:SF243">
    <property type="entry name" value="HTH-TYPE TRANSCRIPTIONAL REGULATOR RV1816"/>
    <property type="match status" value="1"/>
</dbReference>
<protein>
    <submittedName>
        <fullName evidence="6">AcrR family transcriptional regulator</fullName>
    </submittedName>
</protein>
<keyword evidence="2 4" id="KW-0238">DNA-binding</keyword>
<dbReference type="PROSITE" id="PS50977">
    <property type="entry name" value="HTH_TETR_2"/>
    <property type="match status" value="1"/>
</dbReference>
<keyword evidence="7" id="KW-1185">Reference proteome</keyword>
<keyword evidence="1" id="KW-0805">Transcription regulation</keyword>
<evidence type="ECO:0000313" key="6">
    <source>
        <dbReference type="EMBL" id="NYG36370.1"/>
    </source>
</evidence>
<dbReference type="SUPFAM" id="SSF48498">
    <property type="entry name" value="Tetracyclin repressor-like, C-terminal domain"/>
    <property type="match status" value="1"/>
</dbReference>
<keyword evidence="3" id="KW-0804">Transcription</keyword>
<reference evidence="6 7" key="1">
    <citation type="submission" date="2020-07" db="EMBL/GenBank/DDBJ databases">
        <title>Sequencing the genomes of 1000 actinobacteria strains.</title>
        <authorList>
            <person name="Klenk H.-P."/>
        </authorList>
    </citation>
    <scope>NUCLEOTIDE SEQUENCE [LARGE SCALE GENOMIC DNA]</scope>
    <source>
        <strain evidence="6 7">DSM 24723</strain>
    </source>
</reference>
<dbReference type="PANTHER" id="PTHR30055">
    <property type="entry name" value="HTH-TYPE TRANSCRIPTIONAL REGULATOR RUTR"/>
    <property type="match status" value="1"/>
</dbReference>
<dbReference type="GO" id="GO:0000976">
    <property type="term" value="F:transcription cis-regulatory region binding"/>
    <property type="evidence" value="ECO:0007669"/>
    <property type="project" value="TreeGrafter"/>
</dbReference>
<gene>
    <name evidence="6" type="ORF">BJY28_000839</name>
</gene>
<organism evidence="6 7">
    <name type="scientific">Janibacter alkaliphilus</name>
    <dbReference type="NCBI Taxonomy" id="1069963"/>
    <lineage>
        <taxon>Bacteria</taxon>
        <taxon>Bacillati</taxon>
        <taxon>Actinomycetota</taxon>
        <taxon>Actinomycetes</taxon>
        <taxon>Micrococcales</taxon>
        <taxon>Intrasporangiaceae</taxon>
        <taxon>Janibacter</taxon>
    </lineage>
</organism>
<evidence type="ECO:0000259" key="5">
    <source>
        <dbReference type="PROSITE" id="PS50977"/>
    </source>
</evidence>